<organism evidence="1 2">
    <name type="scientific">Myotis myotis</name>
    <name type="common">Greater mouse-eared bat</name>
    <name type="synonym">Vespertilio myotis</name>
    <dbReference type="NCBI Taxonomy" id="51298"/>
    <lineage>
        <taxon>Eukaryota</taxon>
        <taxon>Metazoa</taxon>
        <taxon>Chordata</taxon>
        <taxon>Craniata</taxon>
        <taxon>Vertebrata</taxon>
        <taxon>Euteleostomi</taxon>
        <taxon>Mammalia</taxon>
        <taxon>Eutheria</taxon>
        <taxon>Laurasiatheria</taxon>
        <taxon>Chiroptera</taxon>
        <taxon>Yangochiroptera</taxon>
        <taxon>Vespertilionidae</taxon>
        <taxon>Myotis</taxon>
    </lineage>
</organism>
<evidence type="ECO:0000313" key="2">
    <source>
        <dbReference type="Proteomes" id="UP000527355"/>
    </source>
</evidence>
<protein>
    <submittedName>
        <fullName evidence="1">CHM Rab escort protein</fullName>
    </submittedName>
</protein>
<dbReference type="Proteomes" id="UP000527355">
    <property type="component" value="Unassembled WGS sequence"/>
</dbReference>
<comment type="caution">
    <text evidence="1">The sequence shown here is derived from an EMBL/GenBank/DDBJ whole genome shotgun (WGS) entry which is preliminary data.</text>
</comment>
<accession>A0A7J7YCB9</accession>
<dbReference type="AlphaFoldDB" id="A0A7J7YCB9"/>
<dbReference type="EMBL" id="JABWUV010000004">
    <property type="protein sequence ID" value="KAF6359582.1"/>
    <property type="molecule type" value="Genomic_DNA"/>
</dbReference>
<evidence type="ECO:0000313" key="1">
    <source>
        <dbReference type="EMBL" id="KAF6359582.1"/>
    </source>
</evidence>
<name>A0A7J7YCB9_MYOMY</name>
<keyword evidence="2" id="KW-1185">Reference proteome</keyword>
<gene>
    <name evidence="1" type="ORF">mMyoMyo1_002799</name>
</gene>
<sequence>MKKPLLLASWTKPFNMWKCFVMPVRICMKVSKRLVHCRKITLQ</sequence>
<reference evidence="1 2" key="1">
    <citation type="journal article" date="2020" name="Nature">
        <title>Six reference-quality genomes reveal evolution of bat adaptations.</title>
        <authorList>
            <person name="Jebb D."/>
            <person name="Huang Z."/>
            <person name="Pippel M."/>
            <person name="Hughes G.M."/>
            <person name="Lavrichenko K."/>
            <person name="Devanna P."/>
            <person name="Winkler S."/>
            <person name="Jermiin L.S."/>
            <person name="Skirmuntt E.C."/>
            <person name="Katzourakis A."/>
            <person name="Burkitt-Gray L."/>
            <person name="Ray D.A."/>
            <person name="Sullivan K.A.M."/>
            <person name="Roscito J.G."/>
            <person name="Kirilenko B.M."/>
            <person name="Davalos L.M."/>
            <person name="Corthals A.P."/>
            <person name="Power M.L."/>
            <person name="Jones G."/>
            <person name="Ransome R.D."/>
            <person name="Dechmann D.K.N."/>
            <person name="Locatelli A.G."/>
            <person name="Puechmaille S.J."/>
            <person name="Fedrigo O."/>
            <person name="Jarvis E.D."/>
            <person name="Hiller M."/>
            <person name="Vernes S.C."/>
            <person name="Myers E.W."/>
            <person name="Teeling E.C."/>
        </authorList>
    </citation>
    <scope>NUCLEOTIDE SEQUENCE [LARGE SCALE GENOMIC DNA]</scope>
    <source>
        <strain evidence="1">MMyoMyo1</strain>
        <tissue evidence="1">Flight muscle</tissue>
    </source>
</reference>
<proteinExistence type="predicted"/>